<evidence type="ECO:0000256" key="7">
    <source>
        <dbReference type="ARBA" id="ARBA00022989"/>
    </source>
</evidence>
<dbReference type="Gene3D" id="1.50.40.10">
    <property type="entry name" value="Mitochondrial carrier domain"/>
    <property type="match status" value="1"/>
</dbReference>
<dbReference type="Proteomes" id="UP000723463">
    <property type="component" value="Unassembled WGS sequence"/>
</dbReference>
<evidence type="ECO:0000256" key="8">
    <source>
        <dbReference type="ARBA" id="ARBA00023128"/>
    </source>
</evidence>
<dbReference type="InterPro" id="IPR045315">
    <property type="entry name" value="Mtm1-like"/>
</dbReference>
<evidence type="ECO:0000256" key="11">
    <source>
        <dbReference type="RuleBase" id="RU000488"/>
    </source>
</evidence>
<evidence type="ECO:0000256" key="10">
    <source>
        <dbReference type="PROSITE-ProRule" id="PRU00282"/>
    </source>
</evidence>
<keyword evidence="6" id="KW-0999">Mitochondrion inner membrane</keyword>
<dbReference type="PROSITE" id="PS50920">
    <property type="entry name" value="SOLCAR"/>
    <property type="match status" value="1"/>
</dbReference>
<organism evidence="14 15">
    <name type="scientific">Mortierella hygrophila</name>
    <dbReference type="NCBI Taxonomy" id="979708"/>
    <lineage>
        <taxon>Eukaryota</taxon>
        <taxon>Fungi</taxon>
        <taxon>Fungi incertae sedis</taxon>
        <taxon>Mucoromycota</taxon>
        <taxon>Mortierellomycotina</taxon>
        <taxon>Mortierellomycetes</taxon>
        <taxon>Mortierellales</taxon>
        <taxon>Mortierellaceae</taxon>
        <taxon>Mortierella</taxon>
    </lineage>
</organism>
<dbReference type="PANTHER" id="PTHR45760">
    <property type="entry name" value="FI19922P1-RELATED"/>
    <property type="match status" value="1"/>
</dbReference>
<evidence type="ECO:0000256" key="4">
    <source>
        <dbReference type="ARBA" id="ARBA00022692"/>
    </source>
</evidence>
<dbReference type="Pfam" id="PF00153">
    <property type="entry name" value="Mito_carr"/>
    <property type="match status" value="1"/>
</dbReference>
<proteinExistence type="inferred from homology"/>
<feature type="transmembrane region" description="Helical" evidence="13">
    <location>
        <begin position="91"/>
        <end position="110"/>
    </location>
</feature>
<comment type="similarity">
    <text evidence="2 11">Belongs to the mitochondrial carrier (TC 2.A.29) family.</text>
</comment>
<comment type="caution">
    <text evidence="14">The sequence shown here is derived from an EMBL/GenBank/DDBJ whole genome shotgun (WGS) entry which is preliminary data.</text>
</comment>
<comment type="subcellular location">
    <subcellularLocation>
        <location evidence="1">Mitochondrion inner membrane</location>
        <topology evidence="1">Multi-pass membrane protein</topology>
    </subcellularLocation>
</comment>
<dbReference type="EMBL" id="JAAAXW010000179">
    <property type="protein sequence ID" value="KAF9541064.1"/>
    <property type="molecule type" value="Genomic_DNA"/>
</dbReference>
<keyword evidence="5" id="KW-0677">Repeat</keyword>
<dbReference type="PANTHER" id="PTHR45760:SF2">
    <property type="entry name" value="FI19922P1-RELATED"/>
    <property type="match status" value="1"/>
</dbReference>
<keyword evidence="8" id="KW-0496">Mitochondrion</keyword>
<evidence type="ECO:0000256" key="12">
    <source>
        <dbReference type="SAM" id="MobiDB-lite"/>
    </source>
</evidence>
<gene>
    <name evidence="14" type="ORF">EC957_003452</name>
</gene>
<protein>
    <recommendedName>
        <fullName evidence="16">Mitochondrial carrier</fullName>
    </recommendedName>
</protein>
<feature type="region of interest" description="Disordered" evidence="12">
    <location>
        <begin position="381"/>
        <end position="413"/>
    </location>
</feature>
<dbReference type="GO" id="GO:1990542">
    <property type="term" value="P:mitochondrial transmembrane transport"/>
    <property type="evidence" value="ECO:0007669"/>
    <property type="project" value="InterPro"/>
</dbReference>
<sequence length="450" mass="49654">MPTDPSINLSTSAAAAFCARLCVHPLDHFKASLHHFNQPTQQQGLRPRLAHLLTTIRHHLHTLHLHSSSQQLHKSHHHTTFREQLKLYRKLYHGAPLALIINVPALAFFLSTYDATKHFIAYLSSSSHLNLTHFQLHHFETHLISGLMAKVAGTILWAPQAKLSRMQGSHHGQLSLQEALQLVKKAVASEGNGVWSLWSGYRTTLKSLLPYTMLYFATYERLKQFARLRIISREGQQLQDKTPSTAIAGTGTGREIDYRTDHRPLNLGTYMICVTGAVAISATVCHTAGALRVHIQDRWTSAFSATSVSTVQSTAKSATPSPILPSSSVFRNSGSTMTPNLLGNPTAVTTTIPQQHHNHSYTHAYAPPVTQHANMTTMTTTTPAHLPRRPLTTPGTGHQLQKRKQPSNGSGGLMRRIWRGLGPRVMWTAPGVTLTTAGFEVFRNLALGVV</sequence>
<evidence type="ECO:0000256" key="9">
    <source>
        <dbReference type="ARBA" id="ARBA00023136"/>
    </source>
</evidence>
<dbReference type="InterPro" id="IPR018108">
    <property type="entry name" value="MCP_transmembrane"/>
</dbReference>
<evidence type="ECO:0000256" key="1">
    <source>
        <dbReference type="ARBA" id="ARBA00004448"/>
    </source>
</evidence>
<evidence type="ECO:0000256" key="2">
    <source>
        <dbReference type="ARBA" id="ARBA00006375"/>
    </source>
</evidence>
<accession>A0A9P6F1Z6</accession>
<reference evidence="14" key="1">
    <citation type="journal article" date="2020" name="Fungal Divers.">
        <title>Resolving the Mortierellaceae phylogeny through synthesis of multi-gene phylogenetics and phylogenomics.</title>
        <authorList>
            <person name="Vandepol N."/>
            <person name="Liber J."/>
            <person name="Desiro A."/>
            <person name="Na H."/>
            <person name="Kennedy M."/>
            <person name="Barry K."/>
            <person name="Grigoriev I.V."/>
            <person name="Miller A.N."/>
            <person name="O'Donnell K."/>
            <person name="Stajich J.E."/>
            <person name="Bonito G."/>
        </authorList>
    </citation>
    <scope>NUCLEOTIDE SEQUENCE</scope>
    <source>
        <strain evidence="14">NRRL 2591</strain>
    </source>
</reference>
<feature type="repeat" description="Solcar" evidence="10">
    <location>
        <begin position="140"/>
        <end position="225"/>
    </location>
</feature>
<dbReference type="SUPFAM" id="SSF103506">
    <property type="entry name" value="Mitochondrial carrier"/>
    <property type="match status" value="1"/>
</dbReference>
<dbReference type="AlphaFoldDB" id="A0A9P6F1Z6"/>
<keyword evidence="9 10" id="KW-0472">Membrane</keyword>
<evidence type="ECO:0000256" key="13">
    <source>
        <dbReference type="SAM" id="Phobius"/>
    </source>
</evidence>
<name>A0A9P6F1Z6_9FUNG</name>
<evidence type="ECO:0000313" key="15">
    <source>
        <dbReference type="Proteomes" id="UP000723463"/>
    </source>
</evidence>
<evidence type="ECO:0000256" key="3">
    <source>
        <dbReference type="ARBA" id="ARBA00022448"/>
    </source>
</evidence>
<keyword evidence="4 10" id="KW-0812">Transmembrane</keyword>
<evidence type="ECO:0008006" key="16">
    <source>
        <dbReference type="Google" id="ProtNLM"/>
    </source>
</evidence>
<dbReference type="GO" id="GO:0005743">
    <property type="term" value="C:mitochondrial inner membrane"/>
    <property type="evidence" value="ECO:0007669"/>
    <property type="project" value="UniProtKB-SubCell"/>
</dbReference>
<dbReference type="InterPro" id="IPR023395">
    <property type="entry name" value="MCP_dom_sf"/>
</dbReference>
<evidence type="ECO:0000313" key="14">
    <source>
        <dbReference type="EMBL" id="KAF9541064.1"/>
    </source>
</evidence>
<evidence type="ECO:0000256" key="6">
    <source>
        <dbReference type="ARBA" id="ARBA00022792"/>
    </source>
</evidence>
<keyword evidence="7 13" id="KW-1133">Transmembrane helix</keyword>
<keyword evidence="15" id="KW-1185">Reference proteome</keyword>
<keyword evidence="3 11" id="KW-0813">Transport</keyword>
<evidence type="ECO:0000256" key="5">
    <source>
        <dbReference type="ARBA" id="ARBA00022737"/>
    </source>
</evidence>